<dbReference type="PIRSF" id="PIRSF031644">
    <property type="entry name" value="UCP031644"/>
    <property type="match status" value="1"/>
</dbReference>
<dbReference type="InterPro" id="IPR008319">
    <property type="entry name" value="GyrI-like_CCH_Lin2189-like"/>
</dbReference>
<gene>
    <name evidence="2" type="ORF">P8935_04085</name>
</gene>
<dbReference type="Pfam" id="PF06445">
    <property type="entry name" value="GyrI-like"/>
    <property type="match status" value="1"/>
</dbReference>
<evidence type="ECO:0000259" key="1">
    <source>
        <dbReference type="Pfam" id="PF06445"/>
    </source>
</evidence>
<dbReference type="SUPFAM" id="SSF55136">
    <property type="entry name" value="Probable bacterial effector-binding domain"/>
    <property type="match status" value="1"/>
</dbReference>
<accession>A0AAU7DL75</accession>
<organism evidence="2">
    <name type="scientific">Telmatobacter sp. DSM 110680</name>
    <dbReference type="NCBI Taxonomy" id="3036704"/>
    <lineage>
        <taxon>Bacteria</taxon>
        <taxon>Pseudomonadati</taxon>
        <taxon>Acidobacteriota</taxon>
        <taxon>Terriglobia</taxon>
        <taxon>Terriglobales</taxon>
        <taxon>Acidobacteriaceae</taxon>
        <taxon>Telmatobacter</taxon>
    </lineage>
</organism>
<dbReference type="EMBL" id="CP121196">
    <property type="protein sequence ID" value="XBH18518.1"/>
    <property type="molecule type" value="Genomic_DNA"/>
</dbReference>
<dbReference type="Gene3D" id="3.20.80.10">
    <property type="entry name" value="Regulatory factor, effector binding domain"/>
    <property type="match status" value="1"/>
</dbReference>
<dbReference type="InterPro" id="IPR011256">
    <property type="entry name" value="Reg_factor_effector_dom_sf"/>
</dbReference>
<proteinExistence type="predicted"/>
<feature type="domain" description="GyrI-like small molecule binding" evidence="1">
    <location>
        <begin position="23"/>
        <end position="201"/>
    </location>
</feature>
<evidence type="ECO:0000313" key="2">
    <source>
        <dbReference type="EMBL" id="XBH18518.1"/>
    </source>
</evidence>
<reference evidence="2" key="1">
    <citation type="submission" date="2023-03" db="EMBL/GenBank/DDBJ databases">
        <title>Edaphobacter sp.</title>
        <authorList>
            <person name="Huber K.J."/>
            <person name="Papendorf J."/>
            <person name="Pilke C."/>
            <person name="Bunk B."/>
            <person name="Sproeer C."/>
            <person name="Pester M."/>
        </authorList>
    </citation>
    <scope>NUCLEOTIDE SEQUENCE</scope>
    <source>
        <strain evidence="2">DSM 110680</strain>
    </source>
</reference>
<dbReference type="AlphaFoldDB" id="A0AAU7DL75"/>
<dbReference type="InterPro" id="IPR029442">
    <property type="entry name" value="GyrI-like"/>
</dbReference>
<dbReference type="RefSeq" id="WP_348263743.1">
    <property type="nucleotide sequence ID" value="NZ_CP121196.1"/>
</dbReference>
<sequence>MLTMEKLDLKKQWKHLYQPPAGEITVVNVPPLTYLMVDGEGDPNKSKAFEQAVEALYSLSYTLKFSLKKSPRAIDYGVMPLEGLWWADDPGVFMQADKSAWKWTAMILQPEFISRANIDEAFDEVRRKKNPSALDRVRFETLDEGECVQTLYLGPFSEEGPIIQRMHDAIHATGKNIYGKHHEIYLSDPRRTAPAKLRTIIRQPMR</sequence>
<name>A0AAU7DL75_9BACT</name>
<protein>
    <submittedName>
        <fullName evidence="2">GyrI-like domain-containing protein</fullName>
    </submittedName>
</protein>